<dbReference type="Proteomes" id="UP000470246">
    <property type="component" value="Unassembled WGS sequence"/>
</dbReference>
<organism evidence="5 6">
    <name type="scientific">Geodermatophilus sabuli</name>
    <dbReference type="NCBI Taxonomy" id="1564158"/>
    <lineage>
        <taxon>Bacteria</taxon>
        <taxon>Bacillati</taxon>
        <taxon>Actinomycetota</taxon>
        <taxon>Actinomycetes</taxon>
        <taxon>Geodermatophilales</taxon>
        <taxon>Geodermatophilaceae</taxon>
        <taxon>Geodermatophilus</taxon>
    </lineage>
</organism>
<feature type="region of interest" description="Disordered" evidence="3">
    <location>
        <begin position="1"/>
        <end position="85"/>
    </location>
</feature>
<feature type="compositionally biased region" description="Pro residues" evidence="3">
    <location>
        <begin position="8"/>
        <end position="20"/>
    </location>
</feature>
<name>A0A7K3VVL8_9ACTN</name>
<keyword evidence="4" id="KW-1133">Transmembrane helix</keyword>
<accession>A0A7K3VVL8</accession>
<comment type="similarity">
    <text evidence="1">Belongs to the UPF0749 family.</text>
</comment>
<keyword evidence="2" id="KW-0175">Coiled coil</keyword>
<sequence>MTGDPRPAGDPPPGDPPPEGAVPAVPGHDAAPDPAGDRRPDPVDDGPPVTAGTPPEEGGTPPEEGGTPPPEEAGTPPGAAAPARRRRRDPLAAVLIGVLTLLLGFAFAVQVRNAGTDEDLAGLREEDLVRILDELDVREERLRTQIADQRAALRDLNSSDSQSAAALEAARGRAEALGILNGTIAAEGPGLLMTIRDPEGEVRVADLLDAVQELRGAGAETMQIDDVRIGVSSAVTGEPGDLRIDGVAVTSPYEIIVIGSPPDLQTAMSIPGGVVDRVGRQGGSVEITQADPVVVDALRPLDEPQYAAPDPGDDD</sequence>
<protein>
    <submittedName>
        <fullName evidence="5">DUF881 domain-containing protein</fullName>
    </submittedName>
</protein>
<dbReference type="Pfam" id="PF05949">
    <property type="entry name" value="DUF881"/>
    <property type="match status" value="1"/>
</dbReference>
<evidence type="ECO:0000313" key="5">
    <source>
        <dbReference type="EMBL" id="NEK56681.1"/>
    </source>
</evidence>
<dbReference type="InterPro" id="IPR010273">
    <property type="entry name" value="DUF881"/>
</dbReference>
<dbReference type="Gene3D" id="3.30.70.1880">
    <property type="entry name" value="Protein of unknown function DUF881"/>
    <property type="match status" value="1"/>
</dbReference>
<dbReference type="AlphaFoldDB" id="A0A7K3VVL8"/>
<dbReference type="PANTHER" id="PTHR37313">
    <property type="entry name" value="UPF0749 PROTEIN RV1825"/>
    <property type="match status" value="1"/>
</dbReference>
<evidence type="ECO:0000313" key="6">
    <source>
        <dbReference type="Proteomes" id="UP000470246"/>
    </source>
</evidence>
<reference evidence="5 6" key="1">
    <citation type="submission" date="2020-02" db="EMBL/GenBank/DDBJ databases">
        <title>Geodermatophilus sabuli CPCC 205279 I12A-02694.</title>
        <authorList>
            <person name="Jiang Z."/>
        </authorList>
    </citation>
    <scope>NUCLEOTIDE SEQUENCE [LARGE SCALE GENOMIC DNA]</scope>
    <source>
        <strain evidence="5 6">I12A-02694</strain>
    </source>
</reference>
<keyword evidence="6" id="KW-1185">Reference proteome</keyword>
<evidence type="ECO:0000256" key="4">
    <source>
        <dbReference type="SAM" id="Phobius"/>
    </source>
</evidence>
<dbReference type="PANTHER" id="PTHR37313:SF2">
    <property type="entry name" value="UPF0749 PROTEIN YLXX"/>
    <property type="match status" value="1"/>
</dbReference>
<keyword evidence="4" id="KW-0472">Membrane</keyword>
<keyword evidence="4" id="KW-0812">Transmembrane</keyword>
<comment type="caution">
    <text evidence="5">The sequence shown here is derived from an EMBL/GenBank/DDBJ whole genome shotgun (WGS) entry which is preliminary data.</text>
</comment>
<feature type="transmembrane region" description="Helical" evidence="4">
    <location>
        <begin position="91"/>
        <end position="109"/>
    </location>
</feature>
<gene>
    <name evidence="5" type="ORF">GCU56_02170</name>
</gene>
<dbReference type="GO" id="GO:0005886">
    <property type="term" value="C:plasma membrane"/>
    <property type="evidence" value="ECO:0007669"/>
    <property type="project" value="TreeGrafter"/>
</dbReference>
<feature type="compositionally biased region" description="Low complexity" evidence="3">
    <location>
        <begin position="46"/>
        <end position="82"/>
    </location>
</feature>
<feature type="compositionally biased region" description="Low complexity" evidence="3">
    <location>
        <begin position="21"/>
        <end position="34"/>
    </location>
</feature>
<dbReference type="RefSeq" id="WP_163479869.1">
    <property type="nucleotide sequence ID" value="NZ_JAAGWF010000003.1"/>
</dbReference>
<evidence type="ECO:0000256" key="1">
    <source>
        <dbReference type="ARBA" id="ARBA00009108"/>
    </source>
</evidence>
<evidence type="ECO:0000256" key="3">
    <source>
        <dbReference type="SAM" id="MobiDB-lite"/>
    </source>
</evidence>
<feature type="coiled-coil region" evidence="2">
    <location>
        <begin position="132"/>
        <end position="159"/>
    </location>
</feature>
<proteinExistence type="inferred from homology"/>
<dbReference type="EMBL" id="JAAGWF010000003">
    <property type="protein sequence ID" value="NEK56681.1"/>
    <property type="molecule type" value="Genomic_DNA"/>
</dbReference>
<evidence type="ECO:0000256" key="2">
    <source>
        <dbReference type="SAM" id="Coils"/>
    </source>
</evidence>